<dbReference type="InterPro" id="IPR050305">
    <property type="entry name" value="Small_GTPase_Rab"/>
</dbReference>
<dbReference type="VEuPathDB" id="AmoebaDB:NAEGRDRAFT_82387"/>
<dbReference type="CDD" id="cd00154">
    <property type="entry name" value="Rab"/>
    <property type="match status" value="1"/>
</dbReference>
<evidence type="ECO:0000313" key="5">
    <source>
        <dbReference type="EMBL" id="EFC35256.1"/>
    </source>
</evidence>
<dbReference type="PRINTS" id="PR00449">
    <property type="entry name" value="RASTRNSFRMNG"/>
</dbReference>
<keyword evidence="2" id="KW-0547">Nucleotide-binding</keyword>
<dbReference type="GeneID" id="8847838"/>
<dbReference type="Gene3D" id="3.40.50.300">
    <property type="entry name" value="P-loop containing nucleotide triphosphate hydrolases"/>
    <property type="match status" value="1"/>
</dbReference>
<dbReference type="RefSeq" id="XP_002668000.1">
    <property type="nucleotide sequence ID" value="XM_002667954.1"/>
</dbReference>
<proteinExistence type="inferred from homology"/>
<keyword evidence="6" id="KW-1185">Reference proteome</keyword>
<dbReference type="SMART" id="SM00173">
    <property type="entry name" value="RAS"/>
    <property type="match status" value="1"/>
</dbReference>
<evidence type="ECO:0000256" key="3">
    <source>
        <dbReference type="ARBA" id="ARBA00023134"/>
    </source>
</evidence>
<dbReference type="GO" id="GO:0003924">
    <property type="term" value="F:GTPase activity"/>
    <property type="evidence" value="ECO:0007669"/>
    <property type="project" value="InterPro"/>
</dbReference>
<dbReference type="EMBL" id="GG739482">
    <property type="protein sequence ID" value="EFC35256.1"/>
    <property type="molecule type" value="Genomic_DNA"/>
</dbReference>
<sequence>MEKNGKKVKLQIWDTAGQERFRTITTSYYKGAQGVIMVYDITQRKSFENLSTWLNDVKQYADPNVSLILVGNKVDLEDQRQVTENEANEWAQRNNISVCLQTSAMNSLNVDVAFDRMVDGIFEHSFENSLSAPKKETVKINNNDQVVKKPSKRCLIL</sequence>
<keyword evidence="3" id="KW-0342">GTP-binding</keyword>
<protein>
    <submittedName>
        <fullName evidence="5">Rab family small GTPase</fullName>
    </submittedName>
</protein>
<accession>D2W6P6</accession>
<dbReference type="SMART" id="SM00174">
    <property type="entry name" value="RHO"/>
    <property type="match status" value="1"/>
</dbReference>
<dbReference type="InterPro" id="IPR005225">
    <property type="entry name" value="Small_GTP-bd"/>
</dbReference>
<evidence type="ECO:0000256" key="1">
    <source>
        <dbReference type="ARBA" id="ARBA00006270"/>
    </source>
</evidence>
<dbReference type="KEGG" id="ngr:NAEGRDRAFT_82387"/>
<dbReference type="NCBIfam" id="TIGR00231">
    <property type="entry name" value="small_GTP"/>
    <property type="match status" value="1"/>
</dbReference>
<evidence type="ECO:0000256" key="2">
    <source>
        <dbReference type="ARBA" id="ARBA00022741"/>
    </source>
</evidence>
<dbReference type="STRING" id="5762.D2W6P6"/>
<dbReference type="InterPro" id="IPR027417">
    <property type="entry name" value="P-loop_NTPase"/>
</dbReference>
<dbReference type="OrthoDB" id="9989112at2759"/>
<reference evidence="5 6" key="1">
    <citation type="journal article" date="2010" name="Cell">
        <title>The genome of Naegleria gruberi illuminates early eukaryotic versatility.</title>
        <authorList>
            <person name="Fritz-Laylin L.K."/>
            <person name="Prochnik S.E."/>
            <person name="Ginger M.L."/>
            <person name="Dacks J.B."/>
            <person name="Carpenter M.L."/>
            <person name="Field M.C."/>
            <person name="Kuo A."/>
            <person name="Paredez A."/>
            <person name="Chapman J."/>
            <person name="Pham J."/>
            <person name="Shu S."/>
            <person name="Neupane R."/>
            <person name="Cipriano M."/>
            <person name="Mancuso J."/>
            <person name="Tu H."/>
            <person name="Salamov A."/>
            <person name="Lindquist E."/>
            <person name="Shapiro H."/>
            <person name="Lucas S."/>
            <person name="Grigoriev I.V."/>
            <person name="Cande W.Z."/>
            <person name="Fulton C."/>
            <person name="Rokhsar D.S."/>
            <person name="Dawson S.C."/>
        </authorList>
    </citation>
    <scope>NUCLEOTIDE SEQUENCE [LARGE SCALE GENOMIC DNA]</scope>
    <source>
        <strain evidence="5 6">NEG-M</strain>
    </source>
</reference>
<dbReference type="eggNOG" id="KOG0097">
    <property type="taxonomic scope" value="Eukaryota"/>
</dbReference>
<dbReference type="InParanoid" id="D2W6P6"/>
<dbReference type="PROSITE" id="PS51419">
    <property type="entry name" value="RAB"/>
    <property type="match status" value="1"/>
</dbReference>
<dbReference type="SMART" id="SM00175">
    <property type="entry name" value="RAB"/>
    <property type="match status" value="1"/>
</dbReference>
<dbReference type="Pfam" id="PF00071">
    <property type="entry name" value="Ras"/>
    <property type="match status" value="1"/>
</dbReference>
<dbReference type="PANTHER" id="PTHR47980">
    <property type="entry name" value="LD44762P"/>
    <property type="match status" value="1"/>
</dbReference>
<evidence type="ECO:0000313" key="6">
    <source>
        <dbReference type="Proteomes" id="UP000006671"/>
    </source>
</evidence>
<comment type="similarity">
    <text evidence="1">Belongs to the small GTPase superfamily. Rab family.</text>
</comment>
<dbReference type="InterPro" id="IPR001806">
    <property type="entry name" value="Small_GTPase"/>
</dbReference>
<dbReference type="FunFam" id="3.40.50.300:FF:001447">
    <property type="entry name" value="Ras-related protein Rab-1B"/>
    <property type="match status" value="1"/>
</dbReference>
<keyword evidence="4" id="KW-0449">Lipoprotein</keyword>
<dbReference type="Proteomes" id="UP000006671">
    <property type="component" value="Unassembled WGS sequence"/>
</dbReference>
<organism evidence="6">
    <name type="scientific">Naegleria gruberi</name>
    <name type="common">Amoeba</name>
    <dbReference type="NCBI Taxonomy" id="5762"/>
    <lineage>
        <taxon>Eukaryota</taxon>
        <taxon>Discoba</taxon>
        <taxon>Heterolobosea</taxon>
        <taxon>Tetramitia</taxon>
        <taxon>Eutetramitia</taxon>
        <taxon>Vahlkampfiidae</taxon>
        <taxon>Naegleria</taxon>
    </lineage>
</organism>
<evidence type="ECO:0000256" key="4">
    <source>
        <dbReference type="ARBA" id="ARBA00023288"/>
    </source>
</evidence>
<dbReference type="AlphaFoldDB" id="D2W6P6"/>
<dbReference type="OMA" id="REVSCEM"/>
<gene>
    <name evidence="5" type="ORF">NAEGRDRAFT_82387</name>
</gene>
<dbReference type="SUPFAM" id="SSF52540">
    <property type="entry name" value="P-loop containing nucleoside triphosphate hydrolases"/>
    <property type="match status" value="1"/>
</dbReference>
<name>D2W6P6_NAEGR</name>
<dbReference type="GO" id="GO:0005525">
    <property type="term" value="F:GTP binding"/>
    <property type="evidence" value="ECO:0007669"/>
    <property type="project" value="UniProtKB-KW"/>
</dbReference>
<dbReference type="PROSITE" id="PS51421">
    <property type="entry name" value="RAS"/>
    <property type="match status" value="1"/>
</dbReference>